<gene>
    <name evidence="1" type="ORF">LOY88_005672</name>
</gene>
<organism evidence="1">
    <name type="scientific">Ophidiomyces ophidiicola</name>
    <dbReference type="NCBI Taxonomy" id="1387563"/>
    <lineage>
        <taxon>Eukaryota</taxon>
        <taxon>Fungi</taxon>
        <taxon>Dikarya</taxon>
        <taxon>Ascomycota</taxon>
        <taxon>Pezizomycotina</taxon>
        <taxon>Eurotiomycetes</taxon>
        <taxon>Eurotiomycetidae</taxon>
        <taxon>Onygenales</taxon>
        <taxon>Onygenaceae</taxon>
        <taxon>Ophidiomyces</taxon>
    </lineage>
</organism>
<evidence type="ECO:0000313" key="1">
    <source>
        <dbReference type="EMBL" id="KAI2382841.1"/>
    </source>
</evidence>
<dbReference type="EMBL" id="JALBCA010000106">
    <property type="protein sequence ID" value="KAI2382841.1"/>
    <property type="molecule type" value="Genomic_DNA"/>
</dbReference>
<sequence>MPKFAFKPTVILHGGAGNIKRSHLPPDLYQKFRTSMLTYLRSTYSLLNGEHDGADGNGTKSFGCSALDAAVHAVSLMEDDPLFNCGRGSVFTTAGTIEMEASVMVCSVTPDHHPPDIAIAKIKRGAGVMMVKNVRHPIQLAKEVLLRTGDAKGHENGGSMHSQLCGPYVEKLARDWGLEFKPDEWFWTEKRWKEHLDGLKKPRLGALIDQDAGLYLSQGTVGAVCLDQWGNIAVATSTGGLTNKLPGRIGDTPTLGAGFWAEDWDTKSDLPCCRRAAAVSGTGNGDSFLRTVAARTAVARARFSPAVSLAHSITEMCGPDGELQQSAGDRWGHTGEGVGGMIGIEIYCARPDLFPHSLSEEKSDTRLLGGRIAFDFNGTGMFRAWMEQGPDGEDREVMMVFRDEYK</sequence>
<proteinExistence type="predicted"/>
<name>A0ACB8UQ25_9EURO</name>
<protein>
    <submittedName>
        <fullName evidence="1">Uncharacterized protein</fullName>
    </submittedName>
</protein>
<comment type="caution">
    <text evidence="1">The sequence shown here is derived from an EMBL/GenBank/DDBJ whole genome shotgun (WGS) entry which is preliminary data.</text>
</comment>
<reference evidence="1" key="1">
    <citation type="journal article" date="2022" name="bioRxiv">
        <title>Population genetic analysis of Ophidiomyces ophidiicola, the causative agent of snake fungal disease, indicates recent introductions to the USA.</title>
        <authorList>
            <person name="Ladner J.T."/>
            <person name="Palmer J.M."/>
            <person name="Ettinger C.L."/>
            <person name="Stajich J.E."/>
            <person name="Farrell T.M."/>
            <person name="Glorioso B.M."/>
            <person name="Lawson B."/>
            <person name="Price S.J."/>
            <person name="Stengle A.G."/>
            <person name="Grear D.A."/>
            <person name="Lorch J.M."/>
        </authorList>
    </citation>
    <scope>NUCLEOTIDE SEQUENCE</scope>
    <source>
        <strain evidence="1">NWHC 24266-5</strain>
    </source>
</reference>
<accession>A0ACB8UQ25</accession>